<sequence length="265" mass="30203">MEASFTLALDKICTQQSDLFNSKFQLMEHYYNQSIETNNNNFKMLQDTITTILKPTSDNDKLAARIVSLEKENIILKSSVNEFKNTSAINIECWKSKIETLNAKEKFNDTKIVISLPTPRADEESLNNKAQILILMAKEDLRNEPNVEICDNSNMAFKASALQKYLDPKDNYHLSLNGTKMLASNIRDTTDRIIGLPPRTPMKRNVNQYNYTPPRVQRDNTNDFVPDDDSQQFQQSLEARDIEAEEGTIISFEAIVIITAGDINI</sequence>
<evidence type="ECO:0000313" key="3">
    <source>
        <dbReference type="Proteomes" id="UP000683360"/>
    </source>
</evidence>
<evidence type="ECO:0000256" key="1">
    <source>
        <dbReference type="SAM" id="MobiDB-lite"/>
    </source>
</evidence>
<dbReference type="Proteomes" id="UP000683360">
    <property type="component" value="Unassembled WGS sequence"/>
</dbReference>
<dbReference type="AlphaFoldDB" id="A0A8S3T646"/>
<organism evidence="2 3">
    <name type="scientific">Mytilus edulis</name>
    <name type="common">Blue mussel</name>
    <dbReference type="NCBI Taxonomy" id="6550"/>
    <lineage>
        <taxon>Eukaryota</taxon>
        <taxon>Metazoa</taxon>
        <taxon>Spiralia</taxon>
        <taxon>Lophotrochozoa</taxon>
        <taxon>Mollusca</taxon>
        <taxon>Bivalvia</taxon>
        <taxon>Autobranchia</taxon>
        <taxon>Pteriomorphia</taxon>
        <taxon>Mytilida</taxon>
        <taxon>Mytiloidea</taxon>
        <taxon>Mytilidae</taxon>
        <taxon>Mytilinae</taxon>
        <taxon>Mytilus</taxon>
    </lineage>
</organism>
<reference evidence="2" key="1">
    <citation type="submission" date="2021-03" db="EMBL/GenBank/DDBJ databases">
        <authorList>
            <person name="Bekaert M."/>
        </authorList>
    </citation>
    <scope>NUCLEOTIDE SEQUENCE</scope>
</reference>
<name>A0A8S3T646_MYTED</name>
<dbReference type="EMBL" id="CAJPWZ010002011">
    <property type="protein sequence ID" value="CAG2228927.1"/>
    <property type="molecule type" value="Genomic_DNA"/>
</dbReference>
<dbReference type="OrthoDB" id="5982747at2759"/>
<evidence type="ECO:0000313" key="2">
    <source>
        <dbReference type="EMBL" id="CAG2228927.1"/>
    </source>
</evidence>
<accession>A0A8S3T646</accession>
<proteinExistence type="predicted"/>
<comment type="caution">
    <text evidence="2">The sequence shown here is derived from an EMBL/GenBank/DDBJ whole genome shotgun (WGS) entry which is preliminary data.</text>
</comment>
<gene>
    <name evidence="2" type="ORF">MEDL_41866</name>
</gene>
<dbReference type="Gene3D" id="3.40.50.1110">
    <property type="entry name" value="SGNH hydrolase"/>
    <property type="match status" value="1"/>
</dbReference>
<dbReference type="InterPro" id="IPR036514">
    <property type="entry name" value="SGNH_hydro_sf"/>
</dbReference>
<protein>
    <submittedName>
        <fullName evidence="2">CLIP1</fullName>
    </submittedName>
</protein>
<keyword evidence="3" id="KW-1185">Reference proteome</keyword>
<feature type="region of interest" description="Disordered" evidence="1">
    <location>
        <begin position="205"/>
        <end position="231"/>
    </location>
</feature>